<keyword evidence="5" id="KW-0479">Metal-binding</keyword>
<accession>A0A8R2NTR5</accession>
<protein>
    <recommendedName>
        <fullName evidence="8">DDE Tnp4 domain-containing protein</fullName>
    </recommendedName>
</protein>
<evidence type="ECO:0000256" key="2">
    <source>
        <dbReference type="ARBA" id="ARBA00004123"/>
    </source>
</evidence>
<feature type="domain" description="DDE Tnp4" evidence="8">
    <location>
        <begin position="93"/>
        <end position="244"/>
    </location>
</feature>
<reference evidence="10" key="1">
    <citation type="submission" date="2010-06" db="EMBL/GenBank/DDBJ databases">
        <authorList>
            <person name="Jiang H."/>
            <person name="Abraham K."/>
            <person name="Ali S."/>
            <person name="Alsbrooks S.L."/>
            <person name="Anim B.N."/>
            <person name="Anosike U.S."/>
            <person name="Attaway T."/>
            <person name="Bandaranaike D.P."/>
            <person name="Battles P.K."/>
            <person name="Bell S.N."/>
            <person name="Bell A.V."/>
            <person name="Beltran B."/>
            <person name="Bickham C."/>
            <person name="Bustamante Y."/>
            <person name="Caleb T."/>
            <person name="Canada A."/>
            <person name="Cardenas V."/>
            <person name="Carter K."/>
            <person name="Chacko J."/>
            <person name="Chandrabose M.N."/>
            <person name="Chavez D."/>
            <person name="Chavez A."/>
            <person name="Chen L."/>
            <person name="Chu H.-S."/>
            <person name="Claassen K.J."/>
            <person name="Cockrell R."/>
            <person name="Collins M."/>
            <person name="Cooper J.A."/>
            <person name="Cree A."/>
            <person name="Curry S.M."/>
            <person name="Da Y."/>
            <person name="Dao M.D."/>
            <person name="Das B."/>
            <person name="Davila M.-L."/>
            <person name="Davy-Carroll L."/>
            <person name="Denson S."/>
            <person name="Dinh H."/>
            <person name="Ebong V.E."/>
            <person name="Edwards J.R."/>
            <person name="Egan A."/>
            <person name="El-Daye J."/>
            <person name="Escobedo L."/>
            <person name="Fernandez S."/>
            <person name="Fernando P.R."/>
            <person name="Flagg N."/>
            <person name="Forbes L.D."/>
            <person name="Fowler R.G."/>
            <person name="Fu Q."/>
            <person name="Gabisi R.A."/>
            <person name="Ganer J."/>
            <person name="Garbino Pronczuk A."/>
            <person name="Garcia R.M."/>
            <person name="Garner T."/>
            <person name="Garrett T.E."/>
            <person name="Gonzalez D.A."/>
            <person name="Hamid H."/>
            <person name="Hawkins E.S."/>
            <person name="Hirani K."/>
            <person name="Hogues M.E."/>
            <person name="Hollins B."/>
            <person name="Hsiao C.-H."/>
            <person name="Jabil R."/>
            <person name="James M.L."/>
            <person name="Jhangiani S.N."/>
            <person name="Johnson B."/>
            <person name="Johnson Q."/>
            <person name="Joshi V."/>
            <person name="Kalu J.B."/>
            <person name="Kam C."/>
            <person name="Kashfia A."/>
            <person name="Keebler J."/>
            <person name="Kisamo H."/>
            <person name="Kovar C.L."/>
            <person name="Lago L.A."/>
            <person name="Lai C.-Y."/>
            <person name="Laidlaw J."/>
            <person name="Lara F."/>
            <person name="Le T.-K."/>
            <person name="Lee S.L."/>
            <person name="Legall F.H."/>
            <person name="Lemon S.J."/>
            <person name="Lewis L.R."/>
            <person name="Li B."/>
            <person name="Liu Y."/>
            <person name="Liu Y.-S."/>
            <person name="Lopez J."/>
            <person name="Lozado R.J."/>
            <person name="Lu J."/>
            <person name="Madu R.C."/>
            <person name="Maheshwari M."/>
            <person name="Maheshwari R."/>
            <person name="Malloy K."/>
            <person name="Martinez E."/>
            <person name="Mathew T."/>
            <person name="Mercado I.C."/>
            <person name="Mercado C."/>
            <person name="Meyer B."/>
            <person name="Montgomery K."/>
            <person name="Morgan M.B."/>
            <person name="Munidasa M."/>
            <person name="Nazareth L.V."/>
            <person name="Nelson J."/>
            <person name="Ng B.M."/>
            <person name="Nguyen N.B."/>
            <person name="Nguyen P.Q."/>
            <person name="Nguyen T."/>
            <person name="Obregon M."/>
            <person name="Okwuonu G.O."/>
            <person name="Onwere C.G."/>
            <person name="Orozco G."/>
            <person name="Parra A."/>
            <person name="Patel S."/>
            <person name="Patil S."/>
            <person name="Perez A."/>
            <person name="Perez Y."/>
            <person name="Pham C."/>
            <person name="Primus E.L."/>
            <person name="Pu L.-L."/>
            <person name="Puazo M."/>
            <person name="Qin X."/>
            <person name="Quiroz J.B."/>
            <person name="Reese J."/>
            <person name="Richards S."/>
            <person name="Rives C.M."/>
            <person name="Robberts R."/>
            <person name="Ruiz S.J."/>
            <person name="Ruiz M.J."/>
            <person name="Santibanez J."/>
            <person name="Schneider B.W."/>
            <person name="Sisson I."/>
            <person name="Smith M."/>
            <person name="Sodergren E."/>
            <person name="Song X.-Z."/>
            <person name="Song B.B."/>
            <person name="Summersgill H."/>
            <person name="Thelus R."/>
            <person name="Thornton R.D."/>
            <person name="Trejos Z.Y."/>
            <person name="Usmani K."/>
            <person name="Vattathil S."/>
            <person name="Villasana D."/>
            <person name="Walker D.L."/>
            <person name="Wang S."/>
            <person name="Wang K."/>
            <person name="White C.S."/>
            <person name="Williams A.C."/>
            <person name="Williamson J."/>
            <person name="Wilson K."/>
            <person name="Woghiren I.O."/>
            <person name="Woodworth J.R."/>
            <person name="Worley K.C."/>
            <person name="Wright R.A."/>
            <person name="Wu W."/>
            <person name="Young L."/>
            <person name="Zhang L."/>
            <person name="Zhang J."/>
            <person name="Zhu Y."/>
            <person name="Muzny D.M."/>
            <person name="Weinstock G."/>
            <person name="Gibbs R.A."/>
        </authorList>
    </citation>
    <scope>NUCLEOTIDE SEQUENCE [LARGE SCALE GENOMIC DNA]</scope>
    <source>
        <strain evidence="10">LSR1</strain>
    </source>
</reference>
<dbReference type="GO" id="GO:0004518">
    <property type="term" value="F:nuclease activity"/>
    <property type="evidence" value="ECO:0007669"/>
    <property type="project" value="UniProtKB-KW"/>
</dbReference>
<evidence type="ECO:0000256" key="7">
    <source>
        <dbReference type="ARBA" id="ARBA00023242"/>
    </source>
</evidence>
<evidence type="ECO:0000256" key="5">
    <source>
        <dbReference type="ARBA" id="ARBA00022723"/>
    </source>
</evidence>
<dbReference type="GO" id="GO:0005634">
    <property type="term" value="C:nucleus"/>
    <property type="evidence" value="ECO:0007669"/>
    <property type="project" value="UniProtKB-SubCell"/>
</dbReference>
<dbReference type="Pfam" id="PF13359">
    <property type="entry name" value="DDE_Tnp_4"/>
    <property type="match status" value="1"/>
</dbReference>
<dbReference type="EnsemblMetazoa" id="XM_029492137.1">
    <property type="protein sequence ID" value="XP_029347997.1"/>
    <property type="gene ID" value="LOC100569317"/>
</dbReference>
<dbReference type="InterPro" id="IPR045249">
    <property type="entry name" value="HARBI1-like"/>
</dbReference>
<dbReference type="OrthoDB" id="6584660at2759"/>
<evidence type="ECO:0000256" key="6">
    <source>
        <dbReference type="ARBA" id="ARBA00022801"/>
    </source>
</evidence>
<dbReference type="GO" id="GO:0046872">
    <property type="term" value="F:metal ion binding"/>
    <property type="evidence" value="ECO:0007669"/>
    <property type="project" value="UniProtKB-KW"/>
</dbReference>
<dbReference type="KEGG" id="api:100569317"/>
<evidence type="ECO:0000259" key="8">
    <source>
        <dbReference type="Pfam" id="PF13359"/>
    </source>
</evidence>
<keyword evidence="6" id="KW-0378">Hydrolase</keyword>
<organism evidence="9 10">
    <name type="scientific">Acyrthosiphon pisum</name>
    <name type="common">Pea aphid</name>
    <dbReference type="NCBI Taxonomy" id="7029"/>
    <lineage>
        <taxon>Eukaryota</taxon>
        <taxon>Metazoa</taxon>
        <taxon>Ecdysozoa</taxon>
        <taxon>Arthropoda</taxon>
        <taxon>Hexapoda</taxon>
        <taxon>Insecta</taxon>
        <taxon>Pterygota</taxon>
        <taxon>Neoptera</taxon>
        <taxon>Paraneoptera</taxon>
        <taxon>Hemiptera</taxon>
        <taxon>Sternorrhyncha</taxon>
        <taxon>Aphidomorpha</taxon>
        <taxon>Aphidoidea</taxon>
        <taxon>Aphididae</taxon>
        <taxon>Macrosiphini</taxon>
        <taxon>Acyrthosiphon</taxon>
    </lineage>
</organism>
<dbReference type="PANTHER" id="PTHR22930:SF289">
    <property type="entry name" value="DDE TNP4 DOMAIN-CONTAINING PROTEIN-RELATED"/>
    <property type="match status" value="1"/>
</dbReference>
<proteinExistence type="inferred from homology"/>
<sequence length="292" mass="32957">MSFFFLFRNNAVTTTQKLLLALRFYATGSFLISAGDVVGVSKSTACVIVRDVSVALAQLRPQFIKMPETNDEIKELQKQFYGIAKFPLVIGAIDCTHIKIQSPGGPNAEYFRNRKGWFSLNVQTVVSAKLKIMDIVVRWPGSTHDSTIFSRSKINNDLHVEQKWGNSLIVADSGYANTKHIVTPFLNPQAGPENLYNESQIRTRNPVERCYGVLKRRFPVLSLGMRLQISNIQNVIIACSVLHNIAIDCNDVMPMDDVQLPDELTELINEPTIENRQNNARTRLVNEYFSHL</sequence>
<evidence type="ECO:0000256" key="1">
    <source>
        <dbReference type="ARBA" id="ARBA00001968"/>
    </source>
</evidence>
<name>A0A8R2NTR5_ACYPI</name>
<dbReference type="GO" id="GO:0016787">
    <property type="term" value="F:hydrolase activity"/>
    <property type="evidence" value="ECO:0007669"/>
    <property type="project" value="UniProtKB-KW"/>
</dbReference>
<keyword evidence="10" id="KW-1185">Reference proteome</keyword>
<evidence type="ECO:0000313" key="10">
    <source>
        <dbReference type="Proteomes" id="UP000007819"/>
    </source>
</evidence>
<comment type="subcellular location">
    <subcellularLocation>
        <location evidence="2">Nucleus</location>
    </subcellularLocation>
</comment>
<comment type="cofactor">
    <cofactor evidence="1">
        <name>a divalent metal cation</name>
        <dbReference type="ChEBI" id="CHEBI:60240"/>
    </cofactor>
</comment>
<reference evidence="9" key="2">
    <citation type="submission" date="2022-06" db="UniProtKB">
        <authorList>
            <consortium name="EnsemblMetazoa"/>
        </authorList>
    </citation>
    <scope>IDENTIFICATION</scope>
</reference>
<evidence type="ECO:0000256" key="4">
    <source>
        <dbReference type="ARBA" id="ARBA00022722"/>
    </source>
</evidence>
<evidence type="ECO:0000313" key="9">
    <source>
        <dbReference type="EnsemblMetazoa" id="XP_029347997.1"/>
    </source>
</evidence>
<keyword evidence="4" id="KW-0540">Nuclease</keyword>
<dbReference type="PANTHER" id="PTHR22930">
    <property type="match status" value="1"/>
</dbReference>
<dbReference type="RefSeq" id="XP_029347997.1">
    <property type="nucleotide sequence ID" value="XM_029492137.1"/>
</dbReference>
<evidence type="ECO:0000256" key="3">
    <source>
        <dbReference type="ARBA" id="ARBA00006958"/>
    </source>
</evidence>
<dbReference type="Proteomes" id="UP000007819">
    <property type="component" value="Unassembled WGS sequence"/>
</dbReference>
<dbReference type="AlphaFoldDB" id="A0A8R2NTR5"/>
<dbReference type="InterPro" id="IPR027806">
    <property type="entry name" value="HARBI1_dom"/>
</dbReference>
<dbReference type="GeneID" id="100569317"/>
<comment type="similarity">
    <text evidence="3">Belongs to the HARBI1 family.</text>
</comment>
<keyword evidence="7" id="KW-0539">Nucleus</keyword>